<feature type="transmembrane region" description="Helical" evidence="1">
    <location>
        <begin position="271"/>
        <end position="290"/>
    </location>
</feature>
<evidence type="ECO:0000259" key="2">
    <source>
        <dbReference type="Pfam" id="PF01757"/>
    </source>
</evidence>
<keyword evidence="1" id="KW-0812">Transmembrane</keyword>
<keyword evidence="3" id="KW-0808">Transferase</keyword>
<dbReference type="InterPro" id="IPR050879">
    <property type="entry name" value="Acyltransferase_3"/>
</dbReference>
<sequence>MFGILRTLLAINVVLLHIFNVPTLGNYSVSFFFLLSGFLMTLIMHETYGYSFKGFNFFWLNRILRLYPTYLIILVVTIIAIIIFPQLIRHPDLFMPKGGIEWIANITMIYPNVVPHRIEPRLVPPSWALTNELFFYCLISFGISKTFKRTFIWLTLSVLYFIGTYYFYNIATYRYSAIFASSLPFAMGASLYWITKTRTLINVRLFTILLVYILFVLNALFGHRYGFFLKELAIYFNMLIAFVLVYLLYTFKINQRIKKIDSYLGYYSYPIYLSHYLIAIFYSGIIGYGLIEGSFKLKMTAIIPYSLVLLLFCFFIVHLIDKNIDAYKRKLKKQELKK</sequence>
<gene>
    <name evidence="3" type="ORF">JK629_00525</name>
</gene>
<name>A0ABX7DSR3_9FLAO</name>
<evidence type="ECO:0000313" key="3">
    <source>
        <dbReference type="EMBL" id="QQX76792.1"/>
    </source>
</evidence>
<feature type="transmembrane region" description="Helical" evidence="1">
    <location>
        <begin position="7"/>
        <end position="25"/>
    </location>
</feature>
<feature type="transmembrane region" description="Helical" evidence="1">
    <location>
        <begin position="174"/>
        <end position="194"/>
    </location>
</feature>
<dbReference type="PANTHER" id="PTHR23028:SF53">
    <property type="entry name" value="ACYL_TRANSF_3 DOMAIN-CONTAINING PROTEIN"/>
    <property type="match status" value="1"/>
</dbReference>
<keyword evidence="4" id="KW-1185">Reference proteome</keyword>
<reference evidence="3 4" key="1">
    <citation type="submission" date="2021-01" db="EMBL/GenBank/DDBJ databases">
        <title>Aequorivita sp. strain KX20305, a bacterium isolated from the sediment collected at a cold seep field in South China Sea.</title>
        <authorList>
            <person name="Zhang H."/>
            <person name="Li C."/>
        </authorList>
    </citation>
    <scope>NUCLEOTIDE SEQUENCE [LARGE SCALE GENOMIC DNA]</scope>
    <source>
        <strain evidence="3 4">KX20305</strain>
    </source>
</reference>
<dbReference type="PANTHER" id="PTHR23028">
    <property type="entry name" value="ACETYLTRANSFERASE"/>
    <property type="match status" value="1"/>
</dbReference>
<evidence type="ECO:0000313" key="4">
    <source>
        <dbReference type="Proteomes" id="UP000629420"/>
    </source>
</evidence>
<dbReference type="InterPro" id="IPR002656">
    <property type="entry name" value="Acyl_transf_3_dom"/>
</dbReference>
<dbReference type="Proteomes" id="UP000629420">
    <property type="component" value="Chromosome"/>
</dbReference>
<feature type="transmembrane region" description="Helical" evidence="1">
    <location>
        <begin position="201"/>
        <end position="221"/>
    </location>
</feature>
<organism evidence="3 4">
    <name type="scientific">Aequorivita iocasae</name>
    <dbReference type="NCBI Taxonomy" id="2803865"/>
    <lineage>
        <taxon>Bacteria</taxon>
        <taxon>Pseudomonadati</taxon>
        <taxon>Bacteroidota</taxon>
        <taxon>Flavobacteriia</taxon>
        <taxon>Flavobacteriales</taxon>
        <taxon>Flavobacteriaceae</taxon>
        <taxon>Aequorivita</taxon>
    </lineage>
</organism>
<feature type="transmembrane region" description="Helical" evidence="1">
    <location>
        <begin position="126"/>
        <end position="143"/>
    </location>
</feature>
<feature type="transmembrane region" description="Helical" evidence="1">
    <location>
        <begin position="69"/>
        <end position="88"/>
    </location>
</feature>
<accession>A0ABX7DSR3</accession>
<dbReference type="RefSeq" id="WP_202336660.1">
    <property type="nucleotide sequence ID" value="NZ_CP068439.1"/>
</dbReference>
<feature type="transmembrane region" description="Helical" evidence="1">
    <location>
        <begin position="150"/>
        <end position="168"/>
    </location>
</feature>
<feature type="transmembrane region" description="Helical" evidence="1">
    <location>
        <begin position="302"/>
        <end position="320"/>
    </location>
</feature>
<keyword evidence="3" id="KW-0012">Acyltransferase</keyword>
<dbReference type="EMBL" id="CP068439">
    <property type="protein sequence ID" value="QQX76792.1"/>
    <property type="molecule type" value="Genomic_DNA"/>
</dbReference>
<keyword evidence="1" id="KW-1133">Transmembrane helix</keyword>
<feature type="transmembrane region" description="Helical" evidence="1">
    <location>
        <begin position="233"/>
        <end position="251"/>
    </location>
</feature>
<evidence type="ECO:0000256" key="1">
    <source>
        <dbReference type="SAM" id="Phobius"/>
    </source>
</evidence>
<dbReference type="GO" id="GO:0016746">
    <property type="term" value="F:acyltransferase activity"/>
    <property type="evidence" value="ECO:0007669"/>
    <property type="project" value="UniProtKB-KW"/>
</dbReference>
<proteinExistence type="predicted"/>
<dbReference type="Pfam" id="PF01757">
    <property type="entry name" value="Acyl_transf_3"/>
    <property type="match status" value="1"/>
</dbReference>
<protein>
    <submittedName>
        <fullName evidence="3">Acyltransferase</fullName>
    </submittedName>
</protein>
<feature type="domain" description="Acyltransferase 3" evidence="2">
    <location>
        <begin position="4"/>
        <end position="316"/>
    </location>
</feature>
<keyword evidence="1" id="KW-0472">Membrane</keyword>
<feature type="transmembrane region" description="Helical" evidence="1">
    <location>
        <begin position="31"/>
        <end position="48"/>
    </location>
</feature>